<dbReference type="KEGG" id="tet:TTHERM_00085050"/>
<name>Q236U3_TETTS</name>
<dbReference type="HOGENOM" id="CLU_944881_0_0_1"/>
<keyword evidence="3" id="KW-1185">Reference proteome</keyword>
<evidence type="ECO:0000313" key="2">
    <source>
        <dbReference type="EMBL" id="EAR92407.1"/>
    </source>
</evidence>
<feature type="region of interest" description="Disordered" evidence="1">
    <location>
        <begin position="94"/>
        <end position="139"/>
    </location>
</feature>
<dbReference type="SUPFAM" id="SSF46565">
    <property type="entry name" value="Chaperone J-domain"/>
    <property type="match status" value="1"/>
</dbReference>
<reference evidence="3" key="1">
    <citation type="journal article" date="2006" name="PLoS Biol.">
        <title>Macronuclear genome sequence of the ciliate Tetrahymena thermophila, a model eukaryote.</title>
        <authorList>
            <person name="Eisen J.A."/>
            <person name="Coyne R.S."/>
            <person name="Wu M."/>
            <person name="Wu D."/>
            <person name="Thiagarajan M."/>
            <person name="Wortman J.R."/>
            <person name="Badger J.H."/>
            <person name="Ren Q."/>
            <person name="Amedeo P."/>
            <person name="Jones K.M."/>
            <person name="Tallon L.J."/>
            <person name="Delcher A.L."/>
            <person name="Salzberg S.L."/>
            <person name="Silva J.C."/>
            <person name="Haas B.J."/>
            <person name="Majoros W.H."/>
            <person name="Farzad M."/>
            <person name="Carlton J.M."/>
            <person name="Smith R.K. Jr."/>
            <person name="Garg J."/>
            <person name="Pearlman R.E."/>
            <person name="Karrer K.M."/>
            <person name="Sun L."/>
            <person name="Manning G."/>
            <person name="Elde N.C."/>
            <person name="Turkewitz A.P."/>
            <person name="Asai D.J."/>
            <person name="Wilkes D.E."/>
            <person name="Wang Y."/>
            <person name="Cai H."/>
            <person name="Collins K."/>
            <person name="Stewart B.A."/>
            <person name="Lee S.R."/>
            <person name="Wilamowska K."/>
            <person name="Weinberg Z."/>
            <person name="Ruzzo W.L."/>
            <person name="Wloga D."/>
            <person name="Gaertig J."/>
            <person name="Frankel J."/>
            <person name="Tsao C.-C."/>
            <person name="Gorovsky M.A."/>
            <person name="Keeling P.J."/>
            <person name="Waller R.F."/>
            <person name="Patron N.J."/>
            <person name="Cherry J.M."/>
            <person name="Stover N.A."/>
            <person name="Krieger C.J."/>
            <person name="del Toro C."/>
            <person name="Ryder H.F."/>
            <person name="Williamson S.C."/>
            <person name="Barbeau R.A."/>
            <person name="Hamilton E.P."/>
            <person name="Orias E."/>
        </authorList>
    </citation>
    <scope>NUCLEOTIDE SEQUENCE [LARGE SCALE GENOMIC DNA]</scope>
    <source>
        <strain evidence="3">SB210</strain>
    </source>
</reference>
<evidence type="ECO:0000256" key="1">
    <source>
        <dbReference type="SAM" id="MobiDB-lite"/>
    </source>
</evidence>
<protein>
    <submittedName>
        <fullName evidence="2">DnaJ domain protein</fullName>
    </submittedName>
</protein>
<dbReference type="EMBL" id="GG662749">
    <property type="protein sequence ID" value="EAR92407.1"/>
    <property type="molecule type" value="Genomic_DNA"/>
</dbReference>
<accession>Q236U3</accession>
<evidence type="ECO:0000313" key="3">
    <source>
        <dbReference type="Proteomes" id="UP000009168"/>
    </source>
</evidence>
<dbReference type="InParanoid" id="Q236U3"/>
<gene>
    <name evidence="2" type="ORF">TTHERM_00085050</name>
</gene>
<dbReference type="GeneID" id="7824284"/>
<sequence length="295" mass="34754">MFSKFLQKATSSFTKNQLQKTFLVYTPKNHFFFVSNDCYSKLGINKNASKDEIKSAYQAQLRTIQQSSRSSAQERQIQDLRNAFEEAMRNLNSKKGNEDQDIFKNNNEDYQNSKQSDSQREQSKFSSEQFQQEQYQQNNDQQQKRGWFKQFLLNQSYGQKPNAQQKQWGYEVFALSILGITGICYVIGSNLKDYSSQNIDKPGARVIMTHKDLNLAKEQYSQYQEYKKVQNQILEQQRQNQQIQQQNPQIKNEQDSISGFFGNNDQNNNKQSAFDKEFEEYKKKHSKNIFEGKDE</sequence>
<dbReference type="Proteomes" id="UP000009168">
    <property type="component" value="Unassembled WGS sequence"/>
</dbReference>
<feature type="compositionally biased region" description="Polar residues" evidence="1">
    <location>
        <begin position="103"/>
        <end position="116"/>
    </location>
</feature>
<feature type="region of interest" description="Disordered" evidence="1">
    <location>
        <begin position="245"/>
        <end position="274"/>
    </location>
</feature>
<proteinExistence type="predicted"/>
<organism evidence="2 3">
    <name type="scientific">Tetrahymena thermophila (strain SB210)</name>
    <dbReference type="NCBI Taxonomy" id="312017"/>
    <lineage>
        <taxon>Eukaryota</taxon>
        <taxon>Sar</taxon>
        <taxon>Alveolata</taxon>
        <taxon>Ciliophora</taxon>
        <taxon>Intramacronucleata</taxon>
        <taxon>Oligohymenophorea</taxon>
        <taxon>Hymenostomatida</taxon>
        <taxon>Tetrahymenina</taxon>
        <taxon>Tetrahymenidae</taxon>
        <taxon>Tetrahymena</taxon>
    </lineage>
</organism>
<dbReference type="InterPro" id="IPR036869">
    <property type="entry name" value="J_dom_sf"/>
</dbReference>
<dbReference type="AlphaFoldDB" id="Q236U3"/>
<dbReference type="eggNOG" id="ENOG502R322">
    <property type="taxonomic scope" value="Eukaryota"/>
</dbReference>
<feature type="compositionally biased region" description="Low complexity" evidence="1">
    <location>
        <begin position="124"/>
        <end position="139"/>
    </location>
</feature>
<feature type="compositionally biased region" description="Polar residues" evidence="1">
    <location>
        <begin position="255"/>
        <end position="272"/>
    </location>
</feature>
<dbReference type="RefSeq" id="XP_001012652.1">
    <property type="nucleotide sequence ID" value="XM_001012652.1"/>
</dbReference>